<evidence type="ECO:0000256" key="7">
    <source>
        <dbReference type="ARBA" id="ARBA00023022"/>
    </source>
</evidence>
<evidence type="ECO:0000313" key="12">
    <source>
        <dbReference type="Proteomes" id="UP000525565"/>
    </source>
</evidence>
<dbReference type="PANTHER" id="PTHR20515">
    <property type="entry name" value="BETA-DEFENSIN"/>
    <property type="match status" value="1"/>
</dbReference>
<keyword evidence="12" id="KW-1185">Reference proteome</keyword>
<dbReference type="InterPro" id="IPR001855">
    <property type="entry name" value="Defensin_beta-like"/>
</dbReference>
<keyword evidence="3" id="KW-0964">Secreted</keyword>
<sequence>MKILFLLFPFFLFFLQGAAGNSVLCRIRGGRCHVGSCHFPERHIGRCSGFQACCIR</sequence>
<proteinExistence type="inferred from homology"/>
<feature type="non-terminal residue" evidence="11">
    <location>
        <position position="56"/>
    </location>
</feature>
<feature type="chain" id="PRO_5029869390" evidence="9">
    <location>
        <begin position="21"/>
        <end position="56"/>
    </location>
</feature>
<keyword evidence="8" id="KW-1015">Disulfide bond</keyword>
<accession>A0A7K7LGH6</accession>
<feature type="non-terminal residue" evidence="11">
    <location>
        <position position="1"/>
    </location>
</feature>
<dbReference type="GO" id="GO:0005615">
    <property type="term" value="C:extracellular space"/>
    <property type="evidence" value="ECO:0007669"/>
    <property type="project" value="TreeGrafter"/>
</dbReference>
<dbReference type="Gene3D" id="3.10.360.10">
    <property type="entry name" value="Antimicrobial Peptide, Beta-defensin 2, Chain A"/>
    <property type="match status" value="1"/>
</dbReference>
<evidence type="ECO:0000313" key="11">
    <source>
        <dbReference type="EMBL" id="NWZ29967.1"/>
    </source>
</evidence>
<dbReference type="GO" id="GO:0042056">
    <property type="term" value="F:chemoattractant activity"/>
    <property type="evidence" value="ECO:0007669"/>
    <property type="project" value="TreeGrafter"/>
</dbReference>
<keyword evidence="7" id="KW-0044">Antibiotic</keyword>
<keyword evidence="4" id="KW-0929">Antimicrobial</keyword>
<keyword evidence="6" id="KW-0211">Defensin</keyword>
<evidence type="ECO:0000259" key="10">
    <source>
        <dbReference type="Pfam" id="PF00711"/>
    </source>
</evidence>
<evidence type="ECO:0000256" key="9">
    <source>
        <dbReference type="SAM" id="SignalP"/>
    </source>
</evidence>
<evidence type="ECO:0000256" key="4">
    <source>
        <dbReference type="ARBA" id="ARBA00022529"/>
    </source>
</evidence>
<dbReference type="EMBL" id="VZSO01006500">
    <property type="protein sequence ID" value="NWZ29967.1"/>
    <property type="molecule type" value="Genomic_DNA"/>
</dbReference>
<evidence type="ECO:0000256" key="6">
    <source>
        <dbReference type="ARBA" id="ARBA00022940"/>
    </source>
</evidence>
<dbReference type="GO" id="GO:0042742">
    <property type="term" value="P:defense response to bacterium"/>
    <property type="evidence" value="ECO:0007669"/>
    <property type="project" value="UniProtKB-KW"/>
</dbReference>
<evidence type="ECO:0000256" key="1">
    <source>
        <dbReference type="ARBA" id="ARBA00004613"/>
    </source>
</evidence>
<dbReference type="GO" id="GO:0060326">
    <property type="term" value="P:cell chemotaxis"/>
    <property type="evidence" value="ECO:0007669"/>
    <property type="project" value="TreeGrafter"/>
</dbReference>
<dbReference type="Pfam" id="PF00711">
    <property type="entry name" value="Defensin_beta"/>
    <property type="match status" value="1"/>
</dbReference>
<reference evidence="11 12" key="1">
    <citation type="submission" date="2019-09" db="EMBL/GenBank/DDBJ databases">
        <title>Bird 10,000 Genomes (B10K) Project - Family phase.</title>
        <authorList>
            <person name="Zhang G."/>
        </authorList>
    </citation>
    <scope>NUCLEOTIDE SEQUENCE [LARGE SCALE GENOMIC DNA]</scope>
    <source>
        <strain evidence="11">OUT-0051</strain>
        <tissue evidence="11">Kidney</tissue>
    </source>
</reference>
<comment type="caution">
    <text evidence="11">The sequence shown here is derived from an EMBL/GenBank/DDBJ whole genome shotgun (WGS) entry which is preliminary data.</text>
</comment>
<dbReference type="SUPFAM" id="SSF57392">
    <property type="entry name" value="Defensin-like"/>
    <property type="match status" value="1"/>
</dbReference>
<evidence type="ECO:0000256" key="3">
    <source>
        <dbReference type="ARBA" id="ARBA00022525"/>
    </source>
</evidence>
<comment type="subcellular location">
    <subcellularLocation>
        <location evidence="1">Secreted</location>
    </subcellularLocation>
</comment>
<evidence type="ECO:0000256" key="2">
    <source>
        <dbReference type="ARBA" id="ARBA00007371"/>
    </source>
</evidence>
<gene>
    <name evidence="11" type="primary">Gal3_2</name>
    <name evidence="11" type="ORF">ASASCU_R15765</name>
</gene>
<dbReference type="Proteomes" id="UP000525565">
    <property type="component" value="Unassembled WGS sequence"/>
</dbReference>
<comment type="similarity">
    <text evidence="2">Belongs to the beta-defensin family.</text>
</comment>
<dbReference type="AlphaFoldDB" id="A0A7K7LGH6"/>
<dbReference type="GO" id="GO:0031731">
    <property type="term" value="F:CCR6 chemokine receptor binding"/>
    <property type="evidence" value="ECO:0007669"/>
    <property type="project" value="TreeGrafter"/>
</dbReference>
<organism evidence="11 12">
    <name type="scientific">Asarcornis scutulata</name>
    <dbReference type="NCBI Taxonomy" id="75869"/>
    <lineage>
        <taxon>Eukaryota</taxon>
        <taxon>Metazoa</taxon>
        <taxon>Chordata</taxon>
        <taxon>Craniata</taxon>
        <taxon>Vertebrata</taxon>
        <taxon>Euteleostomi</taxon>
        <taxon>Archelosauria</taxon>
        <taxon>Archosauria</taxon>
        <taxon>Dinosauria</taxon>
        <taxon>Saurischia</taxon>
        <taxon>Theropoda</taxon>
        <taxon>Coelurosauria</taxon>
        <taxon>Aves</taxon>
        <taxon>Neognathae</taxon>
        <taxon>Galloanserae</taxon>
        <taxon>Anseriformes</taxon>
        <taxon>Anatidae</taxon>
        <taxon>Anatinae</taxon>
        <taxon>Asarcornis</taxon>
    </lineage>
</organism>
<feature type="signal peptide" evidence="9">
    <location>
        <begin position="1"/>
        <end position="20"/>
    </location>
</feature>
<evidence type="ECO:0000256" key="8">
    <source>
        <dbReference type="ARBA" id="ARBA00023157"/>
    </source>
</evidence>
<protein>
    <submittedName>
        <fullName evidence="11">GLL3 protein</fullName>
    </submittedName>
</protein>
<name>A0A7K7LGH6_9AVES</name>
<dbReference type="PANTHER" id="PTHR20515:SF20">
    <property type="entry name" value="GALLINACIN-1-RELATED"/>
    <property type="match status" value="1"/>
</dbReference>
<feature type="domain" description="Beta-defensin-like" evidence="10">
    <location>
        <begin position="21"/>
        <end position="54"/>
    </location>
</feature>
<evidence type="ECO:0000256" key="5">
    <source>
        <dbReference type="ARBA" id="ARBA00022729"/>
    </source>
</evidence>
<keyword evidence="5 9" id="KW-0732">Signal</keyword>